<proteinExistence type="predicted"/>
<keyword evidence="4" id="KW-0378">Hydrolase</keyword>
<dbReference type="InterPro" id="IPR002821">
    <property type="entry name" value="Hydantoinase_A"/>
</dbReference>
<comment type="caution">
    <text evidence="4">The sequence shown here is derived from an EMBL/GenBank/DDBJ whole genome shotgun (WGS) entry which is preliminary data.</text>
</comment>
<feature type="domain" description="Hydantoinase A/oxoprolinase" evidence="1">
    <location>
        <begin position="200"/>
        <end position="496"/>
    </location>
</feature>
<dbReference type="EMBL" id="JACIDZ010000002">
    <property type="protein sequence ID" value="MBB4120912.1"/>
    <property type="molecule type" value="Genomic_DNA"/>
</dbReference>
<organism evidence="4 5">
    <name type="scientific">Martelella radicis</name>
    <dbReference type="NCBI Taxonomy" id="1397476"/>
    <lineage>
        <taxon>Bacteria</taxon>
        <taxon>Pseudomonadati</taxon>
        <taxon>Pseudomonadota</taxon>
        <taxon>Alphaproteobacteria</taxon>
        <taxon>Hyphomicrobiales</taxon>
        <taxon>Aurantimonadaceae</taxon>
        <taxon>Martelella</taxon>
    </lineage>
</organism>
<feature type="domain" description="Hydantoinase/oxoprolinase N-terminal" evidence="2">
    <location>
        <begin position="3"/>
        <end position="177"/>
    </location>
</feature>
<dbReference type="GO" id="GO:0017168">
    <property type="term" value="F:5-oxoprolinase (ATP-hydrolyzing) activity"/>
    <property type="evidence" value="ECO:0007669"/>
    <property type="project" value="TreeGrafter"/>
</dbReference>
<dbReference type="InterPro" id="IPR049517">
    <property type="entry name" value="ACX-like_C"/>
</dbReference>
<sequence length="694" mass="73058">MFRLAIDIGGTFSDVVLEGEGLSSLKVLTTPEAPEKAALEGSLALLSENKVEFSEVSAVIHGTTLATNALIERRGAKTALVTTRGFRDILEMGYERRFEQYDVNLELPTPLVPRELRLTIDERMDAYGQALRIPDEAEIGAIADRLRAEGVEAVAIGFLHATANDAHERQVASWLRARLPDNVTICLSSEVSPEIREYERFSTVAANAYVRPLMSRYLSRFDAAMRARGFAGEFLLMLSGGGLTTVEQAARMPIRLVESGPAGGVALGARVSREIGIARMLAFDMGGTTAKICFLENAQPATARRFEVARAWRDIKGSGLPVRIPTTELVEIGAGGGSIARRDTLGRLAVGPKSAGAAPGPAAYGLGGSEPTITDANVVLGKLSPEGFAGGRLALRPDLAVAAIDDKVVGPLGMSSCEWAAAGITEIGEEAMANAARVHAVEQGKNVSAYTLMASGGAGPLHAVRLAEKLGIARVVIPAFAGVGSAVGFLSAPIAYEVARSVLAPLGKIDLARLGLLQAEMADEANAVVRPALPAGVKPDIAIAAELRYEGQGHALRISLAGPVETADALEQMRLAFVETYRSVYGAEHTGNAIELVALSLVAKGPDPVVATVTDGSFVPRPAAPVGTADVFSPASGERVTFQRYRRDEATPGAVFEGPMLMVEDQTTIYAPAGWRGYIHALGHVVLEREGAAS</sequence>
<name>A0A7W6PA00_9HYPH</name>
<dbReference type="InterPro" id="IPR008040">
    <property type="entry name" value="Hydant_A_N"/>
</dbReference>
<accession>A0A7W6PA00</accession>
<dbReference type="EC" id="3.5.2.14" evidence="4"/>
<evidence type="ECO:0000259" key="1">
    <source>
        <dbReference type="Pfam" id="PF01968"/>
    </source>
</evidence>
<dbReference type="InterPro" id="IPR045079">
    <property type="entry name" value="Oxoprolinase-like"/>
</dbReference>
<evidence type="ECO:0000259" key="2">
    <source>
        <dbReference type="Pfam" id="PF05378"/>
    </source>
</evidence>
<reference evidence="4 5" key="1">
    <citation type="submission" date="2020-08" db="EMBL/GenBank/DDBJ databases">
        <title>Genomic Encyclopedia of Type Strains, Phase IV (KMG-IV): sequencing the most valuable type-strain genomes for metagenomic binning, comparative biology and taxonomic classification.</title>
        <authorList>
            <person name="Goeker M."/>
        </authorList>
    </citation>
    <scope>NUCLEOTIDE SEQUENCE [LARGE SCALE GENOMIC DNA]</scope>
    <source>
        <strain evidence="4 5">DSM 28101</strain>
    </source>
</reference>
<dbReference type="RefSeq" id="WP_183482849.1">
    <property type="nucleotide sequence ID" value="NZ_JACIDZ010000002.1"/>
</dbReference>
<gene>
    <name evidence="4" type="ORF">GGR30_000823</name>
</gene>
<dbReference type="Pfam" id="PF05378">
    <property type="entry name" value="Hydant_A_N"/>
    <property type="match status" value="1"/>
</dbReference>
<dbReference type="AlphaFoldDB" id="A0A7W6PA00"/>
<dbReference type="GO" id="GO:0047423">
    <property type="term" value="F:N-methylhydantoinase (ATP-hydrolyzing) activity"/>
    <property type="evidence" value="ECO:0007669"/>
    <property type="project" value="UniProtKB-EC"/>
</dbReference>
<protein>
    <submittedName>
        <fullName evidence="4">N-methylhydantoinase A</fullName>
        <ecNumber evidence="4">3.5.2.14</ecNumber>
    </submittedName>
</protein>
<dbReference type="Proteomes" id="UP000530571">
    <property type="component" value="Unassembled WGS sequence"/>
</dbReference>
<keyword evidence="5" id="KW-1185">Reference proteome</keyword>
<dbReference type="PANTHER" id="PTHR11365:SF23">
    <property type="entry name" value="HYPOTHETICAL 5-OXOPROLINASE (EUROFUNG)-RELATED"/>
    <property type="match status" value="1"/>
</dbReference>
<feature type="domain" description="Acetophenone carboxylase-like C-terminal" evidence="3">
    <location>
        <begin position="543"/>
        <end position="679"/>
    </location>
</feature>
<dbReference type="GO" id="GO:0006749">
    <property type="term" value="P:glutathione metabolic process"/>
    <property type="evidence" value="ECO:0007669"/>
    <property type="project" value="TreeGrafter"/>
</dbReference>
<dbReference type="Pfam" id="PF19278">
    <property type="entry name" value="Hydant_A_C"/>
    <property type="match status" value="1"/>
</dbReference>
<dbReference type="PANTHER" id="PTHR11365">
    <property type="entry name" value="5-OXOPROLINASE RELATED"/>
    <property type="match status" value="1"/>
</dbReference>
<evidence type="ECO:0000313" key="5">
    <source>
        <dbReference type="Proteomes" id="UP000530571"/>
    </source>
</evidence>
<evidence type="ECO:0000313" key="4">
    <source>
        <dbReference type="EMBL" id="MBB4120912.1"/>
    </source>
</evidence>
<dbReference type="GO" id="GO:0005829">
    <property type="term" value="C:cytosol"/>
    <property type="evidence" value="ECO:0007669"/>
    <property type="project" value="TreeGrafter"/>
</dbReference>
<dbReference type="Pfam" id="PF01968">
    <property type="entry name" value="Hydantoinase_A"/>
    <property type="match status" value="1"/>
</dbReference>
<evidence type="ECO:0000259" key="3">
    <source>
        <dbReference type="Pfam" id="PF19278"/>
    </source>
</evidence>